<dbReference type="Proteomes" id="UP001172778">
    <property type="component" value="Unassembled WGS sequence"/>
</dbReference>
<dbReference type="PANTHER" id="PTHR44688:SF16">
    <property type="entry name" value="DNA-BINDING TRANSCRIPTIONAL ACTIVATOR DEVR_DOSR"/>
    <property type="match status" value="1"/>
</dbReference>
<accession>A0ABT7DZY7</accession>
<protein>
    <submittedName>
        <fullName evidence="5">LuxR family transcriptional regulator</fullName>
    </submittedName>
</protein>
<keyword evidence="3" id="KW-0804">Transcription</keyword>
<comment type="caution">
    <text evidence="5">The sequence shown here is derived from an EMBL/GenBank/DDBJ whole genome shotgun (WGS) entry which is preliminary data.</text>
</comment>
<dbReference type="SUPFAM" id="SSF46894">
    <property type="entry name" value="C-terminal effector domain of the bipartite response regulators"/>
    <property type="match status" value="1"/>
</dbReference>
<keyword evidence="2" id="KW-0238">DNA-binding</keyword>
<dbReference type="PRINTS" id="PR00038">
    <property type="entry name" value="HTHLUXR"/>
</dbReference>
<dbReference type="SUPFAM" id="SSF75516">
    <property type="entry name" value="Pheromone-binding domain of LuxR-like quorum-sensing transcription factors"/>
    <property type="match status" value="1"/>
</dbReference>
<dbReference type="PANTHER" id="PTHR44688">
    <property type="entry name" value="DNA-BINDING TRANSCRIPTIONAL ACTIVATOR DEVR_DOSR"/>
    <property type="match status" value="1"/>
</dbReference>
<name>A0ABT7DZY7_9NEIS</name>
<dbReference type="Pfam" id="PF03472">
    <property type="entry name" value="Autoind_bind"/>
    <property type="match status" value="1"/>
</dbReference>
<organism evidence="5 6">
    <name type="scientific">Parachitinimonas caeni</name>
    <dbReference type="NCBI Taxonomy" id="3031301"/>
    <lineage>
        <taxon>Bacteria</taxon>
        <taxon>Pseudomonadati</taxon>
        <taxon>Pseudomonadota</taxon>
        <taxon>Betaproteobacteria</taxon>
        <taxon>Neisseriales</taxon>
        <taxon>Chitinibacteraceae</taxon>
        <taxon>Parachitinimonas</taxon>
    </lineage>
</organism>
<evidence type="ECO:0000313" key="5">
    <source>
        <dbReference type="EMBL" id="MDK2125394.1"/>
    </source>
</evidence>
<sequence>MRKSKLLGYDELQALLSVDSPERLQQEVGRQAARIGFEKFLYGMRSVQGNEAKDFVFSSYPDTWRKHYDSQLYANIDPTVLHCFGSATPIIWNPDIYTSRSQKALAEEASSHGIKFGSSFPIRDRNGDLGLFSLALSTGNASARKHVGETLGAGQLLACFAHEALVNIRLQRLASQPKNESPLTQRELECLKWAAEGKTAWETAQILNLSEHTVIYHIRTAAERLEVRGSRKAVIKAISLGLIRG</sequence>
<evidence type="ECO:0000256" key="2">
    <source>
        <dbReference type="ARBA" id="ARBA00023125"/>
    </source>
</evidence>
<dbReference type="InterPro" id="IPR036388">
    <property type="entry name" value="WH-like_DNA-bd_sf"/>
</dbReference>
<gene>
    <name evidence="5" type="ORF">PZA18_15170</name>
</gene>
<evidence type="ECO:0000313" key="6">
    <source>
        <dbReference type="Proteomes" id="UP001172778"/>
    </source>
</evidence>
<dbReference type="InterPro" id="IPR016032">
    <property type="entry name" value="Sig_transdc_resp-reg_C-effctor"/>
</dbReference>
<dbReference type="InterPro" id="IPR000792">
    <property type="entry name" value="Tscrpt_reg_LuxR_C"/>
</dbReference>
<dbReference type="SMART" id="SM00421">
    <property type="entry name" value="HTH_LUXR"/>
    <property type="match status" value="1"/>
</dbReference>
<dbReference type="Gene3D" id="3.30.450.80">
    <property type="entry name" value="Transcription factor LuxR-like, autoinducer-binding domain"/>
    <property type="match status" value="1"/>
</dbReference>
<keyword evidence="6" id="KW-1185">Reference proteome</keyword>
<dbReference type="InterPro" id="IPR036693">
    <property type="entry name" value="TF_LuxR_autoind-bd_dom_sf"/>
</dbReference>
<dbReference type="PROSITE" id="PS50043">
    <property type="entry name" value="HTH_LUXR_2"/>
    <property type="match status" value="1"/>
</dbReference>
<dbReference type="Gene3D" id="1.10.10.10">
    <property type="entry name" value="Winged helix-like DNA-binding domain superfamily/Winged helix DNA-binding domain"/>
    <property type="match status" value="1"/>
</dbReference>
<dbReference type="CDD" id="cd06170">
    <property type="entry name" value="LuxR_C_like"/>
    <property type="match status" value="1"/>
</dbReference>
<keyword evidence="1" id="KW-0805">Transcription regulation</keyword>
<dbReference type="InterPro" id="IPR005143">
    <property type="entry name" value="TF_LuxR_autoind-bd_dom"/>
</dbReference>
<dbReference type="EMBL" id="JARRAF010000018">
    <property type="protein sequence ID" value="MDK2125394.1"/>
    <property type="molecule type" value="Genomic_DNA"/>
</dbReference>
<proteinExistence type="predicted"/>
<feature type="domain" description="HTH luxR-type" evidence="4">
    <location>
        <begin position="176"/>
        <end position="241"/>
    </location>
</feature>
<dbReference type="RefSeq" id="WP_284101701.1">
    <property type="nucleotide sequence ID" value="NZ_JARRAF010000018.1"/>
</dbReference>
<evidence type="ECO:0000256" key="1">
    <source>
        <dbReference type="ARBA" id="ARBA00023015"/>
    </source>
</evidence>
<evidence type="ECO:0000256" key="3">
    <source>
        <dbReference type="ARBA" id="ARBA00023163"/>
    </source>
</evidence>
<evidence type="ECO:0000259" key="4">
    <source>
        <dbReference type="PROSITE" id="PS50043"/>
    </source>
</evidence>
<reference evidence="5" key="1">
    <citation type="submission" date="2023-03" db="EMBL/GenBank/DDBJ databases">
        <title>Chitinimonas shenzhenensis gen. nov., sp. nov., a novel member of family Burkholderiaceae isolated from activated sludge collected in Shen Zhen, China.</title>
        <authorList>
            <person name="Wang X."/>
        </authorList>
    </citation>
    <scope>NUCLEOTIDE SEQUENCE</scope>
    <source>
        <strain evidence="5">DQS-5</strain>
    </source>
</reference>
<dbReference type="Pfam" id="PF00196">
    <property type="entry name" value="GerE"/>
    <property type="match status" value="1"/>
</dbReference>